<name>A0A5D0CMK4_9BACL</name>
<dbReference type="OrthoDB" id="9792148at2"/>
<dbReference type="InterPro" id="IPR025736">
    <property type="entry name" value="PucR_C-HTH_dom"/>
</dbReference>
<dbReference type="InterPro" id="IPR042070">
    <property type="entry name" value="PucR_C-HTH_sf"/>
</dbReference>
<proteinExistence type="predicted"/>
<dbReference type="InterPro" id="IPR009057">
    <property type="entry name" value="Homeodomain-like_sf"/>
</dbReference>
<dbReference type="PANTHER" id="PTHR33744:SF15">
    <property type="entry name" value="CARBOHYDRATE DIACID REGULATOR"/>
    <property type="match status" value="1"/>
</dbReference>
<reference evidence="2 3" key="1">
    <citation type="submission" date="2019-08" db="EMBL/GenBank/DDBJ databases">
        <title>Genome sequencing of Paenibacillus faecis DSM 23593(T).</title>
        <authorList>
            <person name="Kook J.-K."/>
            <person name="Park S.-N."/>
            <person name="Lim Y.K."/>
        </authorList>
    </citation>
    <scope>NUCLEOTIDE SEQUENCE [LARGE SCALE GENOMIC DNA]</scope>
    <source>
        <strain evidence="2 3">DSM 23593</strain>
    </source>
</reference>
<dbReference type="RefSeq" id="WP_148454603.1">
    <property type="nucleotide sequence ID" value="NZ_VSDO01000004.1"/>
</dbReference>
<dbReference type="InterPro" id="IPR051448">
    <property type="entry name" value="CdaR-like_regulators"/>
</dbReference>
<evidence type="ECO:0000313" key="2">
    <source>
        <dbReference type="EMBL" id="TYA11108.1"/>
    </source>
</evidence>
<gene>
    <name evidence="2" type="ORF">FRY98_18060</name>
</gene>
<dbReference type="Gene3D" id="1.10.10.2840">
    <property type="entry name" value="PucR C-terminal helix-turn-helix domain"/>
    <property type="match status" value="1"/>
</dbReference>
<protein>
    <submittedName>
        <fullName evidence="2">Transcriptional regulator</fullName>
    </submittedName>
</protein>
<dbReference type="PANTHER" id="PTHR33744">
    <property type="entry name" value="CARBOHYDRATE DIACID REGULATOR"/>
    <property type="match status" value="1"/>
</dbReference>
<dbReference type="EMBL" id="VSDO01000004">
    <property type="protein sequence ID" value="TYA11108.1"/>
    <property type="molecule type" value="Genomic_DNA"/>
</dbReference>
<evidence type="ECO:0000259" key="1">
    <source>
        <dbReference type="Pfam" id="PF13556"/>
    </source>
</evidence>
<keyword evidence="3" id="KW-1185">Reference proteome</keyword>
<organism evidence="2 3">
    <name type="scientific">Paenibacillus faecis</name>
    <dbReference type="NCBI Taxonomy" id="862114"/>
    <lineage>
        <taxon>Bacteria</taxon>
        <taxon>Bacillati</taxon>
        <taxon>Bacillota</taxon>
        <taxon>Bacilli</taxon>
        <taxon>Bacillales</taxon>
        <taxon>Paenibacillaceae</taxon>
        <taxon>Paenibacillus</taxon>
    </lineage>
</organism>
<feature type="domain" description="PucR C-terminal helix-turn-helix" evidence="1">
    <location>
        <begin position="306"/>
        <end position="361"/>
    </location>
</feature>
<accession>A0A5D0CMK4</accession>
<evidence type="ECO:0000313" key="3">
    <source>
        <dbReference type="Proteomes" id="UP000325218"/>
    </source>
</evidence>
<sequence length="369" mass="42022">MTNTNWLKQQIEQILEAPLLITEMELGAWNEMTKTSGQPDSAVVREDGKLLGLWKSGTSTVELLEVETAALSERELRLIELLLSYARDGREPKSSGHSRREDEARSVEMGDWLQNQIDRGDLDCPVPDNMGLKSRLQGTMLPFLLSAESSSGGGIQFAKLNKLLRSYFGGEIVLLPLKEDWLILVDEGILQDFREESEPGQEAERDLLDALCQGLYELITNEWVGGGLQLAAGDPFTGDRYMAAVAVSLRETLQLGRVFYVTEHIYFPWKLRLERLIYSIPDNQRSKFVEEIGRHSELLKDEETRATLQTFFKMDCNVSETAKRLYIHRNTLLYRIDKFKQETGLDVRSFQDAVLVKLGLLLYKLTKRA</sequence>
<dbReference type="AlphaFoldDB" id="A0A5D0CMK4"/>
<dbReference type="SUPFAM" id="SSF46689">
    <property type="entry name" value="Homeodomain-like"/>
    <property type="match status" value="1"/>
</dbReference>
<dbReference type="Pfam" id="PF13556">
    <property type="entry name" value="HTH_30"/>
    <property type="match status" value="1"/>
</dbReference>
<dbReference type="Proteomes" id="UP000325218">
    <property type="component" value="Unassembled WGS sequence"/>
</dbReference>
<comment type="caution">
    <text evidence="2">The sequence shown here is derived from an EMBL/GenBank/DDBJ whole genome shotgun (WGS) entry which is preliminary data.</text>
</comment>